<reference evidence="2" key="1">
    <citation type="submission" date="2023-07" db="EMBL/GenBank/DDBJ databases">
        <title>Genomic Encyclopedia of Type Strains, Phase IV (KMG-IV): sequencing the most valuable type-strain genomes for metagenomic binning, comparative biology and taxonomic classification.</title>
        <authorList>
            <person name="Goeker M."/>
        </authorList>
    </citation>
    <scope>NUCLEOTIDE SEQUENCE</scope>
    <source>
        <strain evidence="2">DSM 19569</strain>
    </source>
</reference>
<sequence>MSAPDPRPAPRREPLVFLHVGDLHLQDEAARNAHDLNAIFDQIAAIAPRDLFDFVYLPGDLAENGYASEYRILKAALDRHPDLPVRLIPGDHDRQHGRMDDFQAFAASLGDRLPEPVVWNLEQPPSGCPETWPVEPVPHYCASMDIQGVRCLFVDMVSPGFGRKGIGLDFRLGRPQTQWLSDQLAEAGAQKIPCAVFMHAYPDDLREPDERLDIGGLFWATRVRLVEMGHTHYNELAPDGRTLYAAARSVGQNEDGSVGYAVAAIDGPVTSWRFRALDRTAPFVLITSPADRRVATLPTSPASSGMELDAEGRVTVRALVLSDAPPDYVHCRVDTGPWLLMERRPDSRCYETALAWDGAGRSIQVEAVDGRWPGHGPDFVDTDVIEPVIAASDSVAPPPMPHKPGSDAGRIQSWVGKGVRGDQLGPNRYGRKW</sequence>
<dbReference type="Gene3D" id="3.60.21.10">
    <property type="match status" value="1"/>
</dbReference>
<gene>
    <name evidence="2" type="ORF">QO001_001299</name>
</gene>
<name>A0AAJ1TKM0_9HYPH</name>
<dbReference type="PANTHER" id="PTHR43143:SF1">
    <property type="entry name" value="SERINE_THREONINE-PROTEIN PHOSPHATASE CPPED1"/>
    <property type="match status" value="1"/>
</dbReference>
<dbReference type="InterPro" id="IPR004843">
    <property type="entry name" value="Calcineurin-like_PHP"/>
</dbReference>
<protein>
    <recommendedName>
        <fullName evidence="1">Calcineurin-like phosphoesterase domain-containing protein</fullName>
    </recommendedName>
</protein>
<dbReference type="PANTHER" id="PTHR43143">
    <property type="entry name" value="METALLOPHOSPHOESTERASE, CALCINEURIN SUPERFAMILY"/>
    <property type="match status" value="1"/>
</dbReference>
<dbReference type="AlphaFoldDB" id="A0AAJ1TKM0"/>
<dbReference type="RefSeq" id="WP_230365736.1">
    <property type="nucleotide sequence ID" value="NZ_JAJALK010000003.1"/>
</dbReference>
<dbReference type="Proteomes" id="UP001223420">
    <property type="component" value="Unassembled WGS sequence"/>
</dbReference>
<dbReference type="InterPro" id="IPR051918">
    <property type="entry name" value="STPP_CPPED1"/>
</dbReference>
<dbReference type="SUPFAM" id="SSF56300">
    <property type="entry name" value="Metallo-dependent phosphatases"/>
    <property type="match status" value="1"/>
</dbReference>
<dbReference type="EMBL" id="JAUSWL010000002">
    <property type="protein sequence ID" value="MDQ0542381.1"/>
    <property type="molecule type" value="Genomic_DNA"/>
</dbReference>
<organism evidence="2 3">
    <name type="scientific">Methylobacterium brachiatum</name>
    <dbReference type="NCBI Taxonomy" id="269660"/>
    <lineage>
        <taxon>Bacteria</taxon>
        <taxon>Pseudomonadati</taxon>
        <taxon>Pseudomonadota</taxon>
        <taxon>Alphaproteobacteria</taxon>
        <taxon>Hyphomicrobiales</taxon>
        <taxon>Methylobacteriaceae</taxon>
        <taxon>Methylobacterium</taxon>
    </lineage>
</organism>
<dbReference type="Pfam" id="PF00149">
    <property type="entry name" value="Metallophos"/>
    <property type="match status" value="1"/>
</dbReference>
<dbReference type="GO" id="GO:0016787">
    <property type="term" value="F:hydrolase activity"/>
    <property type="evidence" value="ECO:0007669"/>
    <property type="project" value="InterPro"/>
</dbReference>
<evidence type="ECO:0000313" key="3">
    <source>
        <dbReference type="Proteomes" id="UP001223420"/>
    </source>
</evidence>
<proteinExistence type="predicted"/>
<evidence type="ECO:0000313" key="2">
    <source>
        <dbReference type="EMBL" id="MDQ0542381.1"/>
    </source>
</evidence>
<comment type="caution">
    <text evidence="2">The sequence shown here is derived from an EMBL/GenBank/DDBJ whole genome shotgun (WGS) entry which is preliminary data.</text>
</comment>
<evidence type="ECO:0000259" key="1">
    <source>
        <dbReference type="Pfam" id="PF00149"/>
    </source>
</evidence>
<dbReference type="InterPro" id="IPR029052">
    <property type="entry name" value="Metallo-depent_PP-like"/>
</dbReference>
<feature type="domain" description="Calcineurin-like phosphoesterase" evidence="1">
    <location>
        <begin position="16"/>
        <end position="232"/>
    </location>
</feature>
<accession>A0AAJ1TKM0</accession>